<gene>
    <name evidence="2" type="ORF">QR680_007012</name>
</gene>
<feature type="transmembrane region" description="Helical" evidence="1">
    <location>
        <begin position="295"/>
        <end position="316"/>
    </location>
</feature>
<evidence type="ECO:0000256" key="1">
    <source>
        <dbReference type="SAM" id="Phobius"/>
    </source>
</evidence>
<feature type="transmembrane region" description="Helical" evidence="1">
    <location>
        <begin position="168"/>
        <end position="187"/>
    </location>
</feature>
<feature type="transmembrane region" description="Helical" evidence="1">
    <location>
        <begin position="12"/>
        <end position="34"/>
    </location>
</feature>
<accession>A0AA39LY20</accession>
<feature type="transmembrane region" description="Helical" evidence="1">
    <location>
        <begin position="218"/>
        <end position="236"/>
    </location>
</feature>
<keyword evidence="3" id="KW-1185">Reference proteome</keyword>
<protein>
    <submittedName>
        <fullName evidence="2">Uncharacterized protein</fullName>
    </submittedName>
</protein>
<feature type="transmembrane region" description="Helical" evidence="1">
    <location>
        <begin position="95"/>
        <end position="116"/>
    </location>
</feature>
<dbReference type="EMBL" id="JAUCMV010000003">
    <property type="protein sequence ID" value="KAK0413823.1"/>
    <property type="molecule type" value="Genomic_DNA"/>
</dbReference>
<proteinExistence type="predicted"/>
<organism evidence="2 3">
    <name type="scientific">Steinernema hermaphroditum</name>
    <dbReference type="NCBI Taxonomy" id="289476"/>
    <lineage>
        <taxon>Eukaryota</taxon>
        <taxon>Metazoa</taxon>
        <taxon>Ecdysozoa</taxon>
        <taxon>Nematoda</taxon>
        <taxon>Chromadorea</taxon>
        <taxon>Rhabditida</taxon>
        <taxon>Tylenchina</taxon>
        <taxon>Panagrolaimomorpha</taxon>
        <taxon>Strongyloidoidea</taxon>
        <taxon>Steinernematidae</taxon>
        <taxon>Steinernema</taxon>
    </lineage>
</organism>
<reference evidence="2" key="1">
    <citation type="submission" date="2023-06" db="EMBL/GenBank/DDBJ databases">
        <title>Genomic analysis of the entomopathogenic nematode Steinernema hermaphroditum.</title>
        <authorList>
            <person name="Schwarz E.M."/>
            <person name="Heppert J.K."/>
            <person name="Baniya A."/>
            <person name="Schwartz H.T."/>
            <person name="Tan C.-H."/>
            <person name="Antoshechkin I."/>
            <person name="Sternberg P.W."/>
            <person name="Goodrich-Blair H."/>
            <person name="Dillman A.R."/>
        </authorList>
    </citation>
    <scope>NUCLEOTIDE SEQUENCE</scope>
    <source>
        <strain evidence="2">PS9179</strain>
        <tissue evidence="2">Whole animal</tissue>
    </source>
</reference>
<keyword evidence="1" id="KW-0472">Membrane</keyword>
<dbReference type="AlphaFoldDB" id="A0AA39LY20"/>
<feature type="transmembrane region" description="Helical" evidence="1">
    <location>
        <begin position="54"/>
        <end position="74"/>
    </location>
</feature>
<keyword evidence="1" id="KW-0812">Transmembrane</keyword>
<dbReference type="Proteomes" id="UP001175271">
    <property type="component" value="Unassembled WGS sequence"/>
</dbReference>
<evidence type="ECO:0000313" key="3">
    <source>
        <dbReference type="Proteomes" id="UP001175271"/>
    </source>
</evidence>
<comment type="caution">
    <text evidence="2">The sequence shown here is derived from an EMBL/GenBank/DDBJ whole genome shotgun (WGS) entry which is preliminary data.</text>
</comment>
<evidence type="ECO:0000313" key="2">
    <source>
        <dbReference type="EMBL" id="KAK0413823.1"/>
    </source>
</evidence>
<keyword evidence="1" id="KW-1133">Transmembrane helix</keyword>
<name>A0AA39LY20_9BILA</name>
<feature type="transmembrane region" description="Helical" evidence="1">
    <location>
        <begin position="322"/>
        <end position="342"/>
    </location>
</feature>
<feature type="transmembrane region" description="Helical" evidence="1">
    <location>
        <begin position="128"/>
        <end position="147"/>
    </location>
</feature>
<sequence length="347" mass="39267">MPMQVDRNFDKAEAYLYTFAWFCIYGAVCLPFLLTNDLFANGNDYLKDHMTWSGLLIGTCSYIFMIVGKGFQLYENRSDNAHRGPQSPVWLNIKVALLSDLVLWSYCIGFVITIPYRTYVLPDFLKTVLLGGTIIVILENQGAKWILDNVRPKYRNLLELAYDVQFYIIRRISAVFAGFAFVFLFKYNEYFLGDSKLHFENFSSMLVSEGMTDSEWNIVAKALVITPLAIIGFTNLTQYEFRAFPAAQNSTIYGATADARQVGTKVHYIKSFCSLQYASIESLVQLTTVFTILSFLYLTVTAAASFGIGRLVAAAAPWVDDFYGFFMGLMVLNVIAMIYSPVKKCFA</sequence>